<organism evidence="2 3">
    <name type="scientific">Fimbriiglobus ruber</name>
    <dbReference type="NCBI Taxonomy" id="1908690"/>
    <lineage>
        <taxon>Bacteria</taxon>
        <taxon>Pseudomonadati</taxon>
        <taxon>Planctomycetota</taxon>
        <taxon>Planctomycetia</taxon>
        <taxon>Gemmatales</taxon>
        <taxon>Gemmataceae</taxon>
        <taxon>Fimbriiglobus</taxon>
    </lineage>
</organism>
<feature type="region of interest" description="Disordered" evidence="1">
    <location>
        <begin position="299"/>
        <end position="382"/>
    </location>
</feature>
<name>A0A225DFH8_9BACT</name>
<evidence type="ECO:0000313" key="3">
    <source>
        <dbReference type="Proteomes" id="UP000214646"/>
    </source>
</evidence>
<evidence type="ECO:0000313" key="2">
    <source>
        <dbReference type="EMBL" id="OWK35145.1"/>
    </source>
</evidence>
<dbReference type="Proteomes" id="UP000214646">
    <property type="component" value="Unassembled WGS sequence"/>
</dbReference>
<evidence type="ECO:0000256" key="1">
    <source>
        <dbReference type="SAM" id="MobiDB-lite"/>
    </source>
</evidence>
<proteinExistence type="predicted"/>
<dbReference type="EMBL" id="NIDE01000019">
    <property type="protein sequence ID" value="OWK35145.1"/>
    <property type="molecule type" value="Genomic_DNA"/>
</dbReference>
<keyword evidence="3" id="KW-1185">Reference proteome</keyword>
<feature type="region of interest" description="Disordered" evidence="1">
    <location>
        <begin position="45"/>
        <end position="65"/>
    </location>
</feature>
<reference evidence="3" key="1">
    <citation type="submission" date="2017-06" db="EMBL/GenBank/DDBJ databases">
        <title>Genome analysis of Fimbriiglobus ruber SP5, the first member of the order Planctomycetales with confirmed chitinolytic capability.</title>
        <authorList>
            <person name="Ravin N.V."/>
            <person name="Rakitin A.L."/>
            <person name="Ivanova A.A."/>
            <person name="Beletsky A.V."/>
            <person name="Kulichevskaya I.S."/>
            <person name="Mardanov A.V."/>
            <person name="Dedysh S.N."/>
        </authorList>
    </citation>
    <scope>NUCLEOTIDE SEQUENCE [LARGE SCALE GENOMIC DNA]</scope>
    <source>
        <strain evidence="3">SP5</strain>
    </source>
</reference>
<feature type="region of interest" description="Disordered" evidence="1">
    <location>
        <begin position="433"/>
        <end position="472"/>
    </location>
</feature>
<gene>
    <name evidence="2" type="ORF">FRUB_09987</name>
</gene>
<feature type="compositionally biased region" description="Low complexity" evidence="1">
    <location>
        <begin position="49"/>
        <end position="60"/>
    </location>
</feature>
<protein>
    <submittedName>
        <fullName evidence="2">Uncharacterized protein</fullName>
    </submittedName>
</protein>
<dbReference type="AlphaFoldDB" id="A0A225DFH8"/>
<sequence length="472" mass="52611">MGNDCYCQILVVSHRLNPLPELCISPVGDQRYDVRIKYDHSGDLRRARASASRSSRSSSSPNTPKCLRTACLEPASWTFPAFSLRRRRSSRRSSNASANRVLNRNSGWNGNLFRYDRLSYRIQSMSAVRRNRHSPPIFWAGIIPSLAMFCTVSSGTRRYAATSARVRTSSVDESFPSDRPRTGIRAPRCTNLSLVIFLYAGVGVKRRSLSAAPWHRMPFCFCYFTTLRASGWTTPLDRLSLDPGGHKVQVSRPHFGEFGHVRDVVEYDRKALENTGFQRAVTVFCHGIPHGTAKQHLAAKAGRLVDDHHRRRPNQALAGQKRSTEGASRTSGHTGRKNRGTSRGHPDFPKTGRRLPGAHEGSPGRKSIQKSAPVPPNVLRSHRPEAGHRTQALHGYVVHRQAKMGGEHERYSARCDRRLFAVRCSGRIPDPKPPCWGESGEDPAAGSRTVEGRARTDATGMQSVVPRFSHRV</sequence>
<accession>A0A225DFH8</accession>
<comment type="caution">
    <text evidence="2">The sequence shown here is derived from an EMBL/GenBank/DDBJ whole genome shotgun (WGS) entry which is preliminary data.</text>
</comment>